<dbReference type="GO" id="GO:0097546">
    <property type="term" value="C:ciliary base"/>
    <property type="evidence" value="ECO:0007669"/>
    <property type="project" value="TreeGrafter"/>
</dbReference>
<dbReference type="InterPro" id="IPR038888">
    <property type="entry name" value="CFAP36"/>
</dbReference>
<dbReference type="Gene3D" id="1.20.1520.10">
    <property type="entry name" value="ADP-ribosylation factor-like 2-binding protein, domain"/>
    <property type="match status" value="1"/>
</dbReference>
<feature type="region of interest" description="Disordered" evidence="1">
    <location>
        <begin position="132"/>
        <end position="248"/>
    </location>
</feature>
<reference evidence="3" key="1">
    <citation type="submission" date="2022-11" db="UniProtKB">
        <authorList>
            <consortium name="WormBaseParasite"/>
        </authorList>
    </citation>
    <scope>IDENTIFICATION</scope>
</reference>
<evidence type="ECO:0000313" key="2">
    <source>
        <dbReference type="Proteomes" id="UP000887561"/>
    </source>
</evidence>
<feature type="compositionally biased region" description="Basic and acidic residues" evidence="1">
    <location>
        <begin position="232"/>
        <end position="244"/>
    </location>
</feature>
<proteinExistence type="predicted"/>
<evidence type="ECO:0000256" key="1">
    <source>
        <dbReference type="SAM" id="MobiDB-lite"/>
    </source>
</evidence>
<feature type="region of interest" description="Disordered" evidence="1">
    <location>
        <begin position="281"/>
        <end position="318"/>
    </location>
</feature>
<protein>
    <submittedName>
        <fullName evidence="3">Coiled-coil domain-containing protein 104</fullName>
    </submittedName>
</protein>
<dbReference type="Proteomes" id="UP000887561">
    <property type="component" value="Unplaced"/>
</dbReference>
<name>A0A915M2H6_MELJA</name>
<dbReference type="AlphaFoldDB" id="A0A915M2H6"/>
<organism evidence="2 3">
    <name type="scientific">Meloidogyne javanica</name>
    <name type="common">Root-knot nematode worm</name>
    <dbReference type="NCBI Taxonomy" id="6303"/>
    <lineage>
        <taxon>Eukaryota</taxon>
        <taxon>Metazoa</taxon>
        <taxon>Ecdysozoa</taxon>
        <taxon>Nematoda</taxon>
        <taxon>Chromadorea</taxon>
        <taxon>Rhabditida</taxon>
        <taxon>Tylenchina</taxon>
        <taxon>Tylenchomorpha</taxon>
        <taxon>Tylenchoidea</taxon>
        <taxon>Meloidogynidae</taxon>
        <taxon>Meloidogyninae</taxon>
        <taxon>Meloidogyne</taxon>
        <taxon>Meloidogyne incognita group</taxon>
    </lineage>
</organism>
<keyword evidence="2" id="KW-1185">Reference proteome</keyword>
<dbReference type="PANTHER" id="PTHR21532">
    <property type="entry name" value="PHOSPHODIESTERASE HL"/>
    <property type="match status" value="1"/>
</dbReference>
<dbReference type="WBParaSite" id="scaffold2314_cov253.g4644">
    <property type="protein sequence ID" value="scaffold2314_cov253.g4644"/>
    <property type="gene ID" value="scaffold2314_cov253.g4644"/>
</dbReference>
<evidence type="ECO:0000313" key="3">
    <source>
        <dbReference type="WBParaSite" id="scaffold2314_cov253.g4644"/>
    </source>
</evidence>
<accession>A0A915M2H6</accession>
<dbReference type="GO" id="GO:0005930">
    <property type="term" value="C:axoneme"/>
    <property type="evidence" value="ECO:0007669"/>
    <property type="project" value="TreeGrafter"/>
</dbReference>
<dbReference type="InterPro" id="IPR042541">
    <property type="entry name" value="BART_sf"/>
</dbReference>
<sequence length="344" mass="39468">MLLEPIVASEHFDVFVPMMMRKNIELQLQALKMIEQHMKGLLPSSLLLGEEDAKLWEALDAEEQDESEKLILLAVLRQSKEEWEYDQRMRADSEGQIERALRESLAEKTNLEEMRRKEQLLLEKALKIQELEQQRGISPNKEKPGTSQSSDSAMRSPDSKSGRSSQMSLPLKAEKTRVVRSASNKQEIKRNDETDTSGNDKPSKNDENNIKNSSESANKKRRSLGQVHQPPRGKDKLKDGDSNKNSDLAYRSLLKKRDDIPDENIQSRMHYLREQRDKLLQKKSMERQKQLLATNDNSRPKTAKAARGLMAQNESSELAERRRIAAKIKAEVIDKHQSQPFGQT</sequence>
<dbReference type="PANTHER" id="PTHR21532:SF0">
    <property type="entry name" value="CILIA- AND FLAGELLA-ASSOCIATED PROTEIN 36"/>
    <property type="match status" value="1"/>
</dbReference>